<protein>
    <submittedName>
        <fullName evidence="10">Peptide/nickel transport system ATP-binding protein</fullName>
    </submittedName>
</protein>
<feature type="region of interest" description="Disordered" evidence="8">
    <location>
        <begin position="1"/>
        <end position="28"/>
    </location>
</feature>
<proteinExistence type="inferred from homology"/>
<comment type="subcellular location">
    <subcellularLocation>
        <location evidence="1">Cell inner membrane</location>
        <topology evidence="1">Peripheral membrane protein</topology>
    </subcellularLocation>
</comment>
<evidence type="ECO:0000256" key="7">
    <source>
        <dbReference type="ARBA" id="ARBA00023136"/>
    </source>
</evidence>
<evidence type="ECO:0000259" key="9">
    <source>
        <dbReference type="PROSITE" id="PS50893"/>
    </source>
</evidence>
<dbReference type="PANTHER" id="PTHR43297">
    <property type="entry name" value="OLIGOPEPTIDE TRANSPORT ATP-BINDING PROTEIN APPD"/>
    <property type="match status" value="1"/>
</dbReference>
<keyword evidence="6 10" id="KW-0067">ATP-binding</keyword>
<evidence type="ECO:0000256" key="8">
    <source>
        <dbReference type="SAM" id="MobiDB-lite"/>
    </source>
</evidence>
<dbReference type="CDD" id="cd03257">
    <property type="entry name" value="ABC_NikE_OppD_transporters"/>
    <property type="match status" value="1"/>
</dbReference>
<keyword evidence="3" id="KW-0813">Transport</keyword>
<dbReference type="SMART" id="SM00382">
    <property type="entry name" value="AAA"/>
    <property type="match status" value="1"/>
</dbReference>
<dbReference type="InterPro" id="IPR003593">
    <property type="entry name" value="AAA+_ATPase"/>
</dbReference>
<dbReference type="InterPro" id="IPR017871">
    <property type="entry name" value="ABC_transporter-like_CS"/>
</dbReference>
<dbReference type="Proteomes" id="UP001242480">
    <property type="component" value="Unassembled WGS sequence"/>
</dbReference>
<dbReference type="GO" id="GO:0005524">
    <property type="term" value="F:ATP binding"/>
    <property type="evidence" value="ECO:0007669"/>
    <property type="project" value="UniProtKB-KW"/>
</dbReference>
<reference evidence="10 11" key="1">
    <citation type="submission" date="2023-07" db="EMBL/GenBank/DDBJ databases">
        <title>Genomic Encyclopedia of Type Strains, Phase IV (KMG-IV): sequencing the most valuable type-strain genomes for metagenomic binning, comparative biology and taxonomic classification.</title>
        <authorList>
            <person name="Goeker M."/>
        </authorList>
    </citation>
    <scope>NUCLEOTIDE SEQUENCE [LARGE SCALE GENOMIC DNA]</scope>
    <source>
        <strain evidence="10 11">DSM 19619</strain>
    </source>
</reference>
<feature type="domain" description="ABC transporter" evidence="9">
    <location>
        <begin position="31"/>
        <end position="287"/>
    </location>
</feature>
<dbReference type="InterPro" id="IPR027417">
    <property type="entry name" value="P-loop_NTPase"/>
</dbReference>
<keyword evidence="11" id="KW-1185">Reference proteome</keyword>
<dbReference type="RefSeq" id="WP_307277285.1">
    <property type="nucleotide sequence ID" value="NZ_JAUSVX010000009.1"/>
</dbReference>
<feature type="compositionally biased region" description="Pro residues" evidence="8">
    <location>
        <begin position="1"/>
        <end position="10"/>
    </location>
</feature>
<dbReference type="InterPro" id="IPR013563">
    <property type="entry name" value="Oligopep_ABC_C"/>
</dbReference>
<accession>A0ABU0JBP1</accession>
<evidence type="ECO:0000313" key="11">
    <source>
        <dbReference type="Proteomes" id="UP001242480"/>
    </source>
</evidence>
<evidence type="ECO:0000256" key="3">
    <source>
        <dbReference type="ARBA" id="ARBA00022448"/>
    </source>
</evidence>
<dbReference type="Pfam" id="PF00005">
    <property type="entry name" value="ABC_tran"/>
    <property type="match status" value="1"/>
</dbReference>
<gene>
    <name evidence="10" type="ORF">QO011_004720</name>
</gene>
<keyword evidence="5" id="KW-0547">Nucleotide-binding</keyword>
<dbReference type="SUPFAM" id="SSF52540">
    <property type="entry name" value="P-loop containing nucleoside triphosphate hydrolases"/>
    <property type="match status" value="1"/>
</dbReference>
<dbReference type="NCBIfam" id="TIGR01727">
    <property type="entry name" value="oligo_HPY"/>
    <property type="match status" value="1"/>
</dbReference>
<evidence type="ECO:0000256" key="1">
    <source>
        <dbReference type="ARBA" id="ARBA00004417"/>
    </source>
</evidence>
<keyword evidence="7" id="KW-0472">Membrane</keyword>
<evidence type="ECO:0000313" key="10">
    <source>
        <dbReference type="EMBL" id="MDQ0471695.1"/>
    </source>
</evidence>
<dbReference type="InterPro" id="IPR003439">
    <property type="entry name" value="ABC_transporter-like_ATP-bd"/>
</dbReference>
<dbReference type="Pfam" id="PF08352">
    <property type="entry name" value="oligo_HPY"/>
    <property type="match status" value="1"/>
</dbReference>
<dbReference type="PROSITE" id="PS50893">
    <property type="entry name" value="ABC_TRANSPORTER_2"/>
    <property type="match status" value="1"/>
</dbReference>
<dbReference type="PANTHER" id="PTHR43297:SF2">
    <property type="entry name" value="DIPEPTIDE TRANSPORT ATP-BINDING PROTEIN DPPD"/>
    <property type="match status" value="1"/>
</dbReference>
<evidence type="ECO:0000256" key="2">
    <source>
        <dbReference type="ARBA" id="ARBA00005417"/>
    </source>
</evidence>
<name>A0ABU0JBP1_9HYPH</name>
<keyword evidence="4" id="KW-1003">Cell membrane</keyword>
<evidence type="ECO:0000256" key="4">
    <source>
        <dbReference type="ARBA" id="ARBA00022475"/>
    </source>
</evidence>
<evidence type="ECO:0000256" key="6">
    <source>
        <dbReference type="ARBA" id="ARBA00022840"/>
    </source>
</evidence>
<dbReference type="InterPro" id="IPR050388">
    <property type="entry name" value="ABC_Ni/Peptide_Import"/>
</dbReference>
<comment type="similarity">
    <text evidence="2">Belongs to the ABC transporter superfamily.</text>
</comment>
<evidence type="ECO:0000256" key="5">
    <source>
        <dbReference type="ARBA" id="ARBA00022741"/>
    </source>
</evidence>
<organism evidence="10 11">
    <name type="scientific">Labrys wisconsinensis</name>
    <dbReference type="NCBI Taxonomy" id="425677"/>
    <lineage>
        <taxon>Bacteria</taxon>
        <taxon>Pseudomonadati</taxon>
        <taxon>Pseudomonadota</taxon>
        <taxon>Alphaproteobacteria</taxon>
        <taxon>Hyphomicrobiales</taxon>
        <taxon>Xanthobacteraceae</taxon>
        <taxon>Labrys</taxon>
    </lineage>
</organism>
<dbReference type="EMBL" id="JAUSVX010000009">
    <property type="protein sequence ID" value="MDQ0471695.1"/>
    <property type="molecule type" value="Genomic_DNA"/>
</dbReference>
<dbReference type="Gene3D" id="3.40.50.300">
    <property type="entry name" value="P-loop containing nucleotide triphosphate hydrolases"/>
    <property type="match status" value="1"/>
</dbReference>
<dbReference type="PROSITE" id="PS00211">
    <property type="entry name" value="ABC_TRANSPORTER_1"/>
    <property type="match status" value="1"/>
</dbReference>
<sequence length="362" mass="37768">MSTTPTPNPSPQGGGEWPASRPTIGSTQPTLAISGLTTVFRGRGGEITAVAGLDLSIAAGETLALVGESGSGKSVTSLSIMGLLPAGTGRIAAGSVRLTGKDGVVRDLAVLEGEALRRIRGNDVAMVFQEPLTSLNPVYTLGDQIGEPLRVHRGADRRAAREAAIALMGQVGIADPGRRAGQYPHELSGGMRQRATIAMALACDPTLLIADEPTTALDVTIQAQILDLLRKLQRERGMSMLFVTHNLGVVAEIAQRVAVMYAGRVVEEGPVEAVFRRPRHPYTIGLLASTPRLGTATALRQSGRPLPAIAGTVPSLRAMPPGCAFAPRCRHAEAACTLAPPAIVDTGGGHGSRCLRWREIAA</sequence>
<comment type="caution">
    <text evidence="10">The sequence shown here is derived from an EMBL/GenBank/DDBJ whole genome shotgun (WGS) entry which is preliminary data.</text>
</comment>